<keyword evidence="5" id="KW-0769">Symport</keyword>
<dbReference type="SUPFAM" id="SSF103473">
    <property type="entry name" value="MFS general substrate transporter"/>
    <property type="match status" value="1"/>
</dbReference>
<feature type="transmembrane region" description="Helical" evidence="8">
    <location>
        <begin position="136"/>
        <end position="162"/>
    </location>
</feature>
<evidence type="ECO:0000256" key="2">
    <source>
        <dbReference type="ARBA" id="ARBA00022448"/>
    </source>
</evidence>
<dbReference type="Gene3D" id="1.20.1250.20">
    <property type="entry name" value="MFS general substrate transporter like domains"/>
    <property type="match status" value="1"/>
</dbReference>
<feature type="transmembrane region" description="Helical" evidence="8">
    <location>
        <begin position="200"/>
        <end position="222"/>
    </location>
</feature>
<evidence type="ECO:0000256" key="4">
    <source>
        <dbReference type="ARBA" id="ARBA00022692"/>
    </source>
</evidence>
<dbReference type="Pfam" id="PF07690">
    <property type="entry name" value="MFS_1"/>
    <property type="match status" value="1"/>
</dbReference>
<dbReference type="InterPro" id="IPR020846">
    <property type="entry name" value="MFS_dom"/>
</dbReference>
<dbReference type="InterPro" id="IPR051084">
    <property type="entry name" value="H+-coupled_symporters"/>
</dbReference>
<feature type="transmembrane region" description="Helical" evidence="8">
    <location>
        <begin position="77"/>
        <end position="98"/>
    </location>
</feature>
<evidence type="ECO:0000256" key="7">
    <source>
        <dbReference type="ARBA" id="ARBA00023136"/>
    </source>
</evidence>
<sequence>MISGAFGVYLILLRLKLPESDEFNSIKRQNETKKNSSILSNKKLLFLSFFLPAGASAGVYFFVYQVSYITTFIHADLFKATAINTISTILLTIFIPIFAKLADRHGIQKVLYSGLGLLIITALPLFWLMSQQSLPMIILGQLLFAIVLSPYLGLNAVFMASLYPTQIRITAFSFVYNLAVAIFGSSIPLVAIYLQKKVHFQFASGIYFIAMCLISLTALIILSKHKTTSNKTLNLQPASHSV</sequence>
<keyword evidence="6 8" id="KW-1133">Transmembrane helix</keyword>
<proteinExistence type="predicted"/>
<keyword evidence="11" id="KW-1185">Reference proteome</keyword>
<evidence type="ECO:0000313" key="10">
    <source>
        <dbReference type="EMBL" id="ODN43322.1"/>
    </source>
</evidence>
<reference evidence="10 11" key="1">
    <citation type="submission" date="2016-08" db="EMBL/GenBank/DDBJ databases">
        <title>Draft genome sequence of Candidatus Piscirickettsia litoralis, from seawater.</title>
        <authorList>
            <person name="Wan X."/>
            <person name="Lee A.J."/>
            <person name="Hou S."/>
            <person name="Donachie S.P."/>
        </authorList>
    </citation>
    <scope>NUCLEOTIDE SEQUENCE [LARGE SCALE GENOMIC DNA]</scope>
    <source>
        <strain evidence="10 11">Y2</strain>
    </source>
</reference>
<name>A0ABX3A381_9GAMM</name>
<dbReference type="InterPro" id="IPR036259">
    <property type="entry name" value="MFS_trans_sf"/>
</dbReference>
<evidence type="ECO:0000256" key="6">
    <source>
        <dbReference type="ARBA" id="ARBA00022989"/>
    </source>
</evidence>
<keyword evidence="7 8" id="KW-0472">Membrane</keyword>
<comment type="subcellular location">
    <subcellularLocation>
        <location evidence="1">Cell membrane</location>
        <topology evidence="1">Multi-pass membrane protein</topology>
    </subcellularLocation>
</comment>
<evidence type="ECO:0000256" key="8">
    <source>
        <dbReference type="SAM" id="Phobius"/>
    </source>
</evidence>
<evidence type="ECO:0000259" key="9">
    <source>
        <dbReference type="PROSITE" id="PS50850"/>
    </source>
</evidence>
<dbReference type="InterPro" id="IPR011701">
    <property type="entry name" value="MFS"/>
</dbReference>
<evidence type="ECO:0000256" key="5">
    <source>
        <dbReference type="ARBA" id="ARBA00022847"/>
    </source>
</evidence>
<dbReference type="PANTHER" id="PTHR43528">
    <property type="entry name" value="ALPHA-KETOGLUTARATE PERMEASE"/>
    <property type="match status" value="1"/>
</dbReference>
<protein>
    <recommendedName>
        <fullName evidence="9">Major facilitator superfamily (MFS) profile domain-containing protein</fullName>
    </recommendedName>
</protein>
<feature type="transmembrane region" description="Helical" evidence="8">
    <location>
        <begin position="174"/>
        <end position="194"/>
    </location>
</feature>
<gene>
    <name evidence="10" type="ORF">BGC07_10810</name>
</gene>
<keyword evidence="3" id="KW-1003">Cell membrane</keyword>
<dbReference type="PROSITE" id="PS50850">
    <property type="entry name" value="MFS"/>
    <property type="match status" value="1"/>
</dbReference>
<keyword evidence="4 8" id="KW-0812">Transmembrane</keyword>
<accession>A0ABX3A381</accession>
<dbReference type="Proteomes" id="UP000094329">
    <property type="component" value="Unassembled WGS sequence"/>
</dbReference>
<evidence type="ECO:0000256" key="3">
    <source>
        <dbReference type="ARBA" id="ARBA00022475"/>
    </source>
</evidence>
<feature type="transmembrane region" description="Helical" evidence="8">
    <location>
        <begin position="44"/>
        <end position="65"/>
    </location>
</feature>
<feature type="domain" description="Major facilitator superfamily (MFS) profile" evidence="9">
    <location>
        <begin position="1"/>
        <end position="227"/>
    </location>
</feature>
<feature type="transmembrane region" description="Helical" evidence="8">
    <location>
        <begin position="110"/>
        <end position="130"/>
    </location>
</feature>
<dbReference type="PANTHER" id="PTHR43528:SF1">
    <property type="entry name" value="ALPHA-KETOGLUTARATE PERMEASE"/>
    <property type="match status" value="1"/>
</dbReference>
<evidence type="ECO:0000256" key="1">
    <source>
        <dbReference type="ARBA" id="ARBA00004651"/>
    </source>
</evidence>
<keyword evidence="2" id="KW-0813">Transport</keyword>
<comment type="caution">
    <text evidence="10">The sequence shown here is derived from an EMBL/GenBank/DDBJ whole genome shotgun (WGS) entry which is preliminary data.</text>
</comment>
<dbReference type="EMBL" id="MDTU01000001">
    <property type="protein sequence ID" value="ODN43322.1"/>
    <property type="molecule type" value="Genomic_DNA"/>
</dbReference>
<organism evidence="10 11">
    <name type="scientific">Piscirickettsia litoralis</name>
    <dbReference type="NCBI Taxonomy" id="1891921"/>
    <lineage>
        <taxon>Bacteria</taxon>
        <taxon>Pseudomonadati</taxon>
        <taxon>Pseudomonadota</taxon>
        <taxon>Gammaproteobacteria</taxon>
        <taxon>Thiotrichales</taxon>
        <taxon>Piscirickettsiaceae</taxon>
        <taxon>Piscirickettsia</taxon>
    </lineage>
</organism>
<evidence type="ECO:0000313" key="11">
    <source>
        <dbReference type="Proteomes" id="UP000094329"/>
    </source>
</evidence>